<evidence type="ECO:0000259" key="4">
    <source>
        <dbReference type="SMART" id="SM00093"/>
    </source>
</evidence>
<evidence type="ECO:0000313" key="5">
    <source>
        <dbReference type="EMBL" id="RZB41080.1"/>
    </source>
</evidence>
<name>A0A482VCT6_ASBVE</name>
<dbReference type="InterPro" id="IPR042178">
    <property type="entry name" value="Serpin_sf_1"/>
</dbReference>
<dbReference type="PANTHER" id="PTHR11461:SF367">
    <property type="entry name" value="GH21475P-RELATED"/>
    <property type="match status" value="1"/>
</dbReference>
<dbReference type="STRING" id="1661398.A0A482VCT6"/>
<keyword evidence="2" id="KW-0722">Serine protease inhibitor</keyword>
<comment type="caution">
    <text evidence="5">The sequence shown here is derived from an EMBL/GenBank/DDBJ whole genome shotgun (WGS) entry which is preliminary data.</text>
</comment>
<dbReference type="Gene3D" id="3.30.497.10">
    <property type="entry name" value="Antithrombin, subunit I, domain 2"/>
    <property type="match status" value="1"/>
</dbReference>
<dbReference type="CDD" id="cd19598">
    <property type="entry name" value="serpin77Ba-like_insects"/>
    <property type="match status" value="1"/>
</dbReference>
<evidence type="ECO:0000313" key="6">
    <source>
        <dbReference type="Proteomes" id="UP000292052"/>
    </source>
</evidence>
<dbReference type="Gene3D" id="2.30.39.10">
    <property type="entry name" value="Alpha-1-antitrypsin, domain 1"/>
    <property type="match status" value="1"/>
</dbReference>
<keyword evidence="6" id="KW-1185">Reference proteome</keyword>
<evidence type="ECO:0000256" key="3">
    <source>
        <dbReference type="RuleBase" id="RU000411"/>
    </source>
</evidence>
<accession>A0A482VCT6</accession>
<feature type="domain" description="Serpin" evidence="4">
    <location>
        <begin position="27"/>
        <end position="395"/>
    </location>
</feature>
<dbReference type="EMBL" id="QDEB01113794">
    <property type="protein sequence ID" value="RZB41080.1"/>
    <property type="molecule type" value="Genomic_DNA"/>
</dbReference>
<keyword evidence="1" id="KW-0646">Protease inhibitor</keyword>
<dbReference type="GO" id="GO:0005615">
    <property type="term" value="C:extracellular space"/>
    <property type="evidence" value="ECO:0007669"/>
    <property type="project" value="InterPro"/>
</dbReference>
<protein>
    <submittedName>
        <fullName evidence="5">Leukocyte elastase inhibitor-like</fullName>
    </submittedName>
</protein>
<dbReference type="InterPro" id="IPR036186">
    <property type="entry name" value="Serpin_sf"/>
</dbReference>
<dbReference type="InterPro" id="IPR000215">
    <property type="entry name" value="Serpin_fam"/>
</dbReference>
<dbReference type="Pfam" id="PF00079">
    <property type="entry name" value="Serpin"/>
    <property type="match status" value="1"/>
</dbReference>
<dbReference type="Proteomes" id="UP000292052">
    <property type="component" value="Unassembled WGS sequence"/>
</dbReference>
<dbReference type="InterPro" id="IPR023795">
    <property type="entry name" value="Serpin_CS"/>
</dbReference>
<dbReference type="OrthoDB" id="9440847at2759"/>
<dbReference type="InterPro" id="IPR023796">
    <property type="entry name" value="Serpin_dom"/>
</dbReference>
<dbReference type="InterPro" id="IPR042185">
    <property type="entry name" value="Serpin_sf_2"/>
</dbReference>
<dbReference type="PANTHER" id="PTHR11461">
    <property type="entry name" value="SERINE PROTEASE INHIBITOR, SERPIN"/>
    <property type="match status" value="1"/>
</dbReference>
<dbReference type="SUPFAM" id="SSF56574">
    <property type="entry name" value="Serpins"/>
    <property type="match status" value="1"/>
</dbReference>
<dbReference type="GO" id="GO:0004867">
    <property type="term" value="F:serine-type endopeptidase inhibitor activity"/>
    <property type="evidence" value="ECO:0007669"/>
    <property type="project" value="UniProtKB-KW"/>
</dbReference>
<evidence type="ECO:0000256" key="1">
    <source>
        <dbReference type="ARBA" id="ARBA00022690"/>
    </source>
</evidence>
<evidence type="ECO:0000256" key="2">
    <source>
        <dbReference type="ARBA" id="ARBA00022900"/>
    </source>
</evidence>
<dbReference type="SMART" id="SM00093">
    <property type="entry name" value="SERPIN"/>
    <property type="match status" value="1"/>
</dbReference>
<dbReference type="AlphaFoldDB" id="A0A482VCT6"/>
<dbReference type="PROSITE" id="PS00284">
    <property type="entry name" value="SERPIN"/>
    <property type="match status" value="1"/>
</dbReference>
<feature type="non-terminal residue" evidence="5">
    <location>
        <position position="1"/>
    </location>
</feature>
<gene>
    <name evidence="5" type="ORF">BDFB_000116</name>
</gene>
<organism evidence="5 6">
    <name type="scientific">Asbolus verrucosus</name>
    <name type="common">Desert ironclad beetle</name>
    <dbReference type="NCBI Taxonomy" id="1661398"/>
    <lineage>
        <taxon>Eukaryota</taxon>
        <taxon>Metazoa</taxon>
        <taxon>Ecdysozoa</taxon>
        <taxon>Arthropoda</taxon>
        <taxon>Hexapoda</taxon>
        <taxon>Insecta</taxon>
        <taxon>Pterygota</taxon>
        <taxon>Neoptera</taxon>
        <taxon>Endopterygota</taxon>
        <taxon>Coleoptera</taxon>
        <taxon>Polyphaga</taxon>
        <taxon>Cucujiformia</taxon>
        <taxon>Tenebrionidae</taxon>
        <taxon>Pimeliinae</taxon>
        <taxon>Asbolus</taxon>
    </lineage>
</organism>
<comment type="similarity">
    <text evidence="3">Belongs to the serpin family.</text>
</comment>
<proteinExistence type="inferred from homology"/>
<sequence>SSFIFITSIIYAVEAQAIGDSINAFAIDLLKETSTEPNSPPNLIISPYPIWTLLSIIDEGARGNTATQLENVLRIPGSPNKNNFRYDFTNMSNILAIKDQDVNLDVYNSIFTTATQKLKSEFQDVSKNFYKVNVQPIDFQNSKRASEVINKYVSQATRNRITNFISPDDLTNAQIFIVSALYFKGTWMIPFNKSNTFRDTFYDEKQNKLGEVDMMYHMGFFPYSRIDSIRGYAVELPYGKGDKMSMIVILPYKDQTIANMLQAMSKLPFQTIMDMLDKAKIDFEGEDVKVYLPRFSVKSDLTLNRVLDKMGIQDVFDEATADLLNMFPHFLYISRLIQRAEIDVTEEGTVASAAAGATIINKSPPPKFLANKPFLYFIVNKPTKSIMFAGKVSTPP</sequence>
<reference evidence="5 6" key="1">
    <citation type="submission" date="2017-03" db="EMBL/GenBank/DDBJ databases">
        <title>Genome of the blue death feigning beetle - Asbolus verrucosus.</title>
        <authorList>
            <person name="Rider S.D."/>
        </authorList>
    </citation>
    <scope>NUCLEOTIDE SEQUENCE [LARGE SCALE GENOMIC DNA]</scope>
    <source>
        <strain evidence="5">Butters</strain>
        <tissue evidence="5">Head and leg muscle</tissue>
    </source>
</reference>